<organism evidence="6">
    <name type="scientific">marine metagenome</name>
    <dbReference type="NCBI Taxonomy" id="408172"/>
    <lineage>
        <taxon>unclassified sequences</taxon>
        <taxon>metagenomes</taxon>
        <taxon>ecological metagenomes</taxon>
    </lineage>
</organism>
<keyword evidence="2 5" id="KW-0812">Transmembrane</keyword>
<dbReference type="Pfam" id="PF01943">
    <property type="entry name" value="Polysacc_synt"/>
    <property type="match status" value="1"/>
</dbReference>
<feature type="non-terminal residue" evidence="6">
    <location>
        <position position="169"/>
    </location>
</feature>
<keyword evidence="4 5" id="KW-0472">Membrane</keyword>
<evidence type="ECO:0000313" key="6">
    <source>
        <dbReference type="EMBL" id="SVD25433.1"/>
    </source>
</evidence>
<accession>A0A382TTX1</accession>
<gene>
    <name evidence="6" type="ORF">METZ01_LOCUS378287</name>
</gene>
<dbReference type="InterPro" id="IPR002797">
    <property type="entry name" value="Polysacc_synth"/>
</dbReference>
<dbReference type="EMBL" id="UINC01139096">
    <property type="protein sequence ID" value="SVD25433.1"/>
    <property type="molecule type" value="Genomic_DNA"/>
</dbReference>
<feature type="transmembrane region" description="Helical" evidence="5">
    <location>
        <begin position="115"/>
        <end position="136"/>
    </location>
</feature>
<reference evidence="6" key="1">
    <citation type="submission" date="2018-05" db="EMBL/GenBank/DDBJ databases">
        <authorList>
            <person name="Lanie J.A."/>
            <person name="Ng W.-L."/>
            <person name="Kazmierczak K.M."/>
            <person name="Andrzejewski T.M."/>
            <person name="Davidsen T.M."/>
            <person name="Wayne K.J."/>
            <person name="Tettelin H."/>
            <person name="Glass J.I."/>
            <person name="Rusch D."/>
            <person name="Podicherti R."/>
            <person name="Tsui H.-C.T."/>
            <person name="Winkler M.E."/>
        </authorList>
    </citation>
    <scope>NUCLEOTIDE SEQUENCE</scope>
</reference>
<feature type="transmembrane region" description="Helical" evidence="5">
    <location>
        <begin position="35"/>
        <end position="54"/>
    </location>
</feature>
<proteinExistence type="predicted"/>
<evidence type="ECO:0000256" key="1">
    <source>
        <dbReference type="ARBA" id="ARBA00004141"/>
    </source>
</evidence>
<dbReference type="GO" id="GO:0016020">
    <property type="term" value="C:membrane"/>
    <property type="evidence" value="ECO:0007669"/>
    <property type="project" value="UniProtKB-SubCell"/>
</dbReference>
<evidence type="ECO:0008006" key="7">
    <source>
        <dbReference type="Google" id="ProtNLM"/>
    </source>
</evidence>
<evidence type="ECO:0000256" key="2">
    <source>
        <dbReference type="ARBA" id="ARBA00022692"/>
    </source>
</evidence>
<sequence length="169" mass="18807">MIDSASFIVNVFRVASGSFLGQLFLILSSPIITRIFSPEVFGTFAIYAAVVRLISSISPLRYDMAIIISKKKSDAANVMFVSVILVLLTVFLSFLTIKFVKHLGCRSNLIDILSTYSGIICMGILVSGLLIVFISWETRFSRFENIGIVKAIRPFFTSIIPIIYGLFFN</sequence>
<protein>
    <recommendedName>
        <fullName evidence="7">Polysaccharide biosynthesis protein C-terminal domain-containing protein</fullName>
    </recommendedName>
</protein>
<keyword evidence="3 5" id="KW-1133">Transmembrane helix</keyword>
<comment type="subcellular location">
    <subcellularLocation>
        <location evidence="1">Membrane</location>
        <topology evidence="1">Multi-pass membrane protein</topology>
    </subcellularLocation>
</comment>
<feature type="transmembrane region" description="Helical" evidence="5">
    <location>
        <begin position="75"/>
        <end position="95"/>
    </location>
</feature>
<dbReference type="AlphaFoldDB" id="A0A382TTX1"/>
<evidence type="ECO:0000256" key="4">
    <source>
        <dbReference type="ARBA" id="ARBA00023136"/>
    </source>
</evidence>
<feature type="transmembrane region" description="Helical" evidence="5">
    <location>
        <begin position="148"/>
        <end position="167"/>
    </location>
</feature>
<evidence type="ECO:0000256" key="5">
    <source>
        <dbReference type="SAM" id="Phobius"/>
    </source>
</evidence>
<evidence type="ECO:0000256" key="3">
    <source>
        <dbReference type="ARBA" id="ARBA00022989"/>
    </source>
</evidence>
<feature type="transmembrane region" description="Helical" evidence="5">
    <location>
        <begin position="7"/>
        <end position="29"/>
    </location>
</feature>
<name>A0A382TTX1_9ZZZZ</name>